<dbReference type="EMBL" id="JAYKXH010000001">
    <property type="protein sequence ID" value="KAK7175944.1"/>
    <property type="molecule type" value="Genomic_DNA"/>
</dbReference>
<organism evidence="1 2">
    <name type="scientific">Phoxinus phoxinus</name>
    <name type="common">Eurasian minnow</name>
    <dbReference type="NCBI Taxonomy" id="58324"/>
    <lineage>
        <taxon>Eukaryota</taxon>
        <taxon>Metazoa</taxon>
        <taxon>Chordata</taxon>
        <taxon>Craniata</taxon>
        <taxon>Vertebrata</taxon>
        <taxon>Euteleostomi</taxon>
        <taxon>Actinopterygii</taxon>
        <taxon>Neopterygii</taxon>
        <taxon>Teleostei</taxon>
        <taxon>Ostariophysi</taxon>
        <taxon>Cypriniformes</taxon>
        <taxon>Leuciscidae</taxon>
        <taxon>Phoxininae</taxon>
        <taxon>Phoxinus</taxon>
    </lineage>
</organism>
<evidence type="ECO:0000313" key="2">
    <source>
        <dbReference type="Proteomes" id="UP001364617"/>
    </source>
</evidence>
<protein>
    <submittedName>
        <fullName evidence="1">Uncharacterized protein</fullName>
    </submittedName>
</protein>
<proteinExistence type="predicted"/>
<dbReference type="Proteomes" id="UP001364617">
    <property type="component" value="Unassembled WGS sequence"/>
</dbReference>
<keyword evidence="2" id="KW-1185">Reference proteome</keyword>
<accession>A0AAN9DKL3</accession>
<gene>
    <name evidence="1" type="ORF">R3I93_000261</name>
</gene>
<sequence>MHVHSVAVTPIF</sequence>
<comment type="caution">
    <text evidence="1">The sequence shown here is derived from an EMBL/GenBank/DDBJ whole genome shotgun (WGS) entry which is preliminary data.</text>
</comment>
<name>A0AAN9DKL3_9TELE</name>
<reference evidence="1 2" key="1">
    <citation type="submission" date="2024-02" db="EMBL/GenBank/DDBJ databases">
        <title>Chromosome-level genome assembly of the Eurasian Minnow (Phoxinus phoxinus).</title>
        <authorList>
            <person name="Oriowo T.O."/>
            <person name="Martin S."/>
            <person name="Stange M."/>
            <person name="Chrysostomakis Y."/>
            <person name="Brown T."/>
            <person name="Winkler S."/>
            <person name="Kukowka S."/>
            <person name="Myers E.W."/>
            <person name="Bohne A."/>
        </authorList>
    </citation>
    <scope>NUCLEOTIDE SEQUENCE [LARGE SCALE GENOMIC DNA]</scope>
    <source>
        <strain evidence="1">ZFMK-TIS-60720</strain>
        <tissue evidence="1">Whole Organism</tissue>
    </source>
</reference>
<evidence type="ECO:0000313" key="1">
    <source>
        <dbReference type="EMBL" id="KAK7175944.1"/>
    </source>
</evidence>